<keyword evidence="9 10" id="KW-0234">DNA repair</keyword>
<dbReference type="PANTHER" id="PTHR30591">
    <property type="entry name" value="RECBCD ENZYME SUBUNIT RECC"/>
    <property type="match status" value="1"/>
</dbReference>
<dbReference type="GO" id="GO:0003678">
    <property type="term" value="F:DNA helicase activity"/>
    <property type="evidence" value="ECO:0007669"/>
    <property type="project" value="UniProtKB-UniRule"/>
</dbReference>
<evidence type="ECO:0000313" key="13">
    <source>
        <dbReference type="Proteomes" id="UP000886842"/>
    </source>
</evidence>
<name>A0A9D1GV75_9ACTN</name>
<organism evidence="12 13">
    <name type="scientific">Candidatus Avipropionibacterium avicola</name>
    <dbReference type="NCBI Taxonomy" id="2840701"/>
    <lineage>
        <taxon>Bacteria</taxon>
        <taxon>Bacillati</taxon>
        <taxon>Actinomycetota</taxon>
        <taxon>Actinomycetes</taxon>
        <taxon>Propionibacteriales</taxon>
        <taxon>Propionibacteriaceae</taxon>
        <taxon>Propionibacteriaceae incertae sedis</taxon>
        <taxon>Candidatus Avipropionibacterium</taxon>
    </lineage>
</organism>
<evidence type="ECO:0000313" key="12">
    <source>
        <dbReference type="EMBL" id="HIT74106.1"/>
    </source>
</evidence>
<evidence type="ECO:0000256" key="8">
    <source>
        <dbReference type="ARBA" id="ARBA00023125"/>
    </source>
</evidence>
<dbReference type="PIRSF" id="PIRSF000980">
    <property type="entry name" value="RecC"/>
    <property type="match status" value="1"/>
</dbReference>
<reference evidence="12" key="1">
    <citation type="submission" date="2020-10" db="EMBL/GenBank/DDBJ databases">
        <authorList>
            <person name="Gilroy R."/>
        </authorList>
    </citation>
    <scope>NUCLEOTIDE SEQUENCE</scope>
    <source>
        <strain evidence="12">ChiGjej1B1-24693</strain>
    </source>
</reference>
<evidence type="ECO:0000256" key="4">
    <source>
        <dbReference type="ARBA" id="ARBA00022801"/>
    </source>
</evidence>
<evidence type="ECO:0000256" key="6">
    <source>
        <dbReference type="ARBA" id="ARBA00022839"/>
    </source>
</evidence>
<comment type="function">
    <text evidence="10">A helicase/nuclease that prepares dsDNA breaks (DSB) for recombinational DNA repair. Binds to DSBs and unwinds DNA via a highly rapid and processive ATP-dependent bidirectional helicase activity. Unwinds dsDNA until it encounters a Chi (crossover hotspot instigator) sequence from the 3' direction. Cuts ssDNA a few nucleotides 3' to the Chi site. The properties and activities of the enzyme are changed at Chi. The Chi-altered holoenzyme produces a long 3'-ssDNA overhang and facilitates RecA-binding to the ssDNA for homologous DNA recombination and repair. Holoenzyme degrades any linearized DNA that is unable to undergo homologous recombination. In the holoenzyme this subunit recognizes the wild-type Chi sequence, and when added to isolated RecB increases its ATP-dependent helicase processivity.</text>
</comment>
<evidence type="ECO:0000256" key="9">
    <source>
        <dbReference type="ARBA" id="ARBA00023204"/>
    </source>
</evidence>
<comment type="similarity">
    <text evidence="10">Belongs to the RecC family.</text>
</comment>
<dbReference type="GO" id="GO:0005524">
    <property type="term" value="F:ATP binding"/>
    <property type="evidence" value="ECO:0007669"/>
    <property type="project" value="UniProtKB-UniRule"/>
</dbReference>
<dbReference type="GO" id="GO:0000724">
    <property type="term" value="P:double-strand break repair via homologous recombination"/>
    <property type="evidence" value="ECO:0007669"/>
    <property type="project" value="UniProtKB-UniRule"/>
</dbReference>
<dbReference type="GO" id="GO:0009338">
    <property type="term" value="C:exodeoxyribonuclease V complex"/>
    <property type="evidence" value="ECO:0007669"/>
    <property type="project" value="InterPro"/>
</dbReference>
<evidence type="ECO:0000256" key="2">
    <source>
        <dbReference type="ARBA" id="ARBA00022741"/>
    </source>
</evidence>
<dbReference type="SUPFAM" id="SSF52980">
    <property type="entry name" value="Restriction endonuclease-like"/>
    <property type="match status" value="1"/>
</dbReference>
<protein>
    <recommendedName>
        <fullName evidence="10">RecBCD enzyme subunit RecC</fullName>
    </recommendedName>
    <alternativeName>
        <fullName evidence="10">Exonuclease V subunit RecC</fullName>
        <shortName evidence="10">ExoV subunit RecC</shortName>
    </alternativeName>
    <alternativeName>
        <fullName evidence="10">Helicase/nuclease RecBCD subunit RecC</fullName>
    </alternativeName>
</protein>
<dbReference type="EMBL" id="DVLP01000025">
    <property type="protein sequence ID" value="HIT74106.1"/>
    <property type="molecule type" value="Genomic_DNA"/>
</dbReference>
<dbReference type="Pfam" id="PF04257">
    <property type="entry name" value="Exonuc_V_gamma"/>
    <property type="match status" value="1"/>
</dbReference>
<dbReference type="Gene3D" id="3.40.50.300">
    <property type="entry name" value="P-loop containing nucleotide triphosphate hydrolases"/>
    <property type="match status" value="2"/>
</dbReference>
<evidence type="ECO:0000256" key="1">
    <source>
        <dbReference type="ARBA" id="ARBA00022722"/>
    </source>
</evidence>
<dbReference type="GO" id="GO:0008854">
    <property type="term" value="F:exodeoxyribonuclease V activity"/>
    <property type="evidence" value="ECO:0007669"/>
    <property type="project" value="InterPro"/>
</dbReference>
<keyword evidence="3 10" id="KW-0227">DNA damage</keyword>
<keyword evidence="2 10" id="KW-0547">Nucleotide-binding</keyword>
<evidence type="ECO:0000256" key="3">
    <source>
        <dbReference type="ARBA" id="ARBA00022763"/>
    </source>
</evidence>
<evidence type="ECO:0000256" key="7">
    <source>
        <dbReference type="ARBA" id="ARBA00022840"/>
    </source>
</evidence>
<dbReference type="SUPFAM" id="SSF52540">
    <property type="entry name" value="P-loop containing nucleoside triphosphate hydrolases"/>
    <property type="match status" value="2"/>
</dbReference>
<sequence length="1135" mass="123988">MTDLQPASGPRPPGDAYGDDVVPGVHLPGVRLHRAVRSSQLIDGLAELLASHPLDPFLSEIVAVPTPGVERWLGQALSLRLGVTAGIDFVAFGPWLSQLWSQASRDLLPVAEGDRVDDPWRAESLTWQVITAIDAAADQEWAQPVIRHVGGGETVHGRRFLTASRIAGLFHRYGRQRPQMLLSWLAGDDVDDAGQALSPRHRWQAQVWRSVRSAIAVASPAERIEHVTAVLRDRPGELDLPQRISVFGLNRLDRLDRVMLDGLAAHRQVHLWLAHPSPARWERLGPRLPAEPWPSRTTVPGGAGGNTVLDRLGREVHEFQHVITHLDTALTDTALPAPELPATLLGALQQAIVSDRATPATPYQLSDDDHSVQIHSCHGPDRQVEVLRDVVCGLLQDDPTLEPRDIMIMCPDLPRFAPLVAATFDAMGSGPITSHGHPGRRLRIRIADQSLTEVNPMLAVVERLLELAQSRITASALVDLCSRGPVAARFRFDAQALETIQALVTDSGIRWGLDGADRARFGLEGFRQNTVKAGLARMLLGVALAETDHHHVGLVLPLDRVDSSTVDLVGRLVEFVDRLTVVLAELSTPHTLTGWVGVLHRLIDLLLAPEPGEDWQRGHAWSTVQALVDEGEHDSPELDLGDIRAVLGDSLQGRPARANFRTGSLTLSSLAPMRSVPHKVICLLGMDDRAFPRGHGVDGDDLLALTPRVGDRDRRAEDRQLLLDAVVAAEQTLVVVHSGKDARTNADQPAAVPIGTLVDALGDLVGPEQRPLLTDRIVQSHPLQPYAPANFSSGGLSQSFDRTALGAALAASGPRTPTPPAYGPIQLPEPDAAARVELSELNRFFKHPIKALLRERGGLTLPEPPDDKDPDAMPLELDHLESWSVGQRILEGRLDGVAEDTLVDAEWRRGELPPRRLGSHALHTILSEVDAVVTATAGWTGQPRRQLDLSVEGDGWAVTGTATRVHGQHIVHTHYSRTSPVHWLEAWWQLLALSCTHPDQEWKAVVIGRKSPPVVLGPVVPSHARAFLADALVLRRLGLSEPLPLPPKTAASYALRRSKGRSAERAWADTERTRGFEYDQWWQLFHSAAFADLRKAPAVPGEHRGPDPDEETSRFQCLARRLFHPLVTRAEGVVA</sequence>
<dbReference type="InterPro" id="IPR013986">
    <property type="entry name" value="DExx_box_DNA_helicase_dom_sf"/>
</dbReference>
<comment type="subunit">
    <text evidence="10">Heterotrimer of RecB, RecC and RecD. All subunits contribute to DNA-binding.</text>
</comment>
<dbReference type="GO" id="GO:0003677">
    <property type="term" value="F:DNA binding"/>
    <property type="evidence" value="ECO:0007669"/>
    <property type="project" value="UniProtKB-UniRule"/>
</dbReference>
<keyword evidence="8 10" id="KW-0238">DNA-binding</keyword>
<dbReference type="InterPro" id="IPR011335">
    <property type="entry name" value="Restrct_endonuc-II-like"/>
</dbReference>
<keyword evidence="4 10" id="KW-0378">Hydrolase</keyword>
<evidence type="ECO:0000259" key="11">
    <source>
        <dbReference type="Pfam" id="PF17946"/>
    </source>
</evidence>
<dbReference type="Pfam" id="PF17946">
    <property type="entry name" value="RecC_C"/>
    <property type="match status" value="1"/>
</dbReference>
<gene>
    <name evidence="10 12" type="primary">recC</name>
    <name evidence="12" type="ORF">IAA98_00800</name>
</gene>
<dbReference type="Gene3D" id="1.10.10.160">
    <property type="match status" value="1"/>
</dbReference>
<proteinExistence type="inferred from homology"/>
<dbReference type="PANTHER" id="PTHR30591:SF1">
    <property type="entry name" value="RECBCD ENZYME SUBUNIT RECC"/>
    <property type="match status" value="1"/>
</dbReference>
<evidence type="ECO:0000256" key="5">
    <source>
        <dbReference type="ARBA" id="ARBA00022806"/>
    </source>
</evidence>
<dbReference type="InterPro" id="IPR027417">
    <property type="entry name" value="P-loop_NTPase"/>
</dbReference>
<keyword evidence="1 10" id="KW-0540">Nuclease</keyword>
<dbReference type="Proteomes" id="UP000886842">
    <property type="component" value="Unassembled WGS sequence"/>
</dbReference>
<keyword evidence="5 10" id="KW-0347">Helicase</keyword>
<feature type="domain" description="RecC C-terminal" evidence="11">
    <location>
        <begin position="834"/>
        <end position="1056"/>
    </location>
</feature>
<dbReference type="NCBIfam" id="TIGR01450">
    <property type="entry name" value="recC"/>
    <property type="match status" value="1"/>
</dbReference>
<dbReference type="InterPro" id="IPR006697">
    <property type="entry name" value="RecC"/>
</dbReference>
<reference evidence="12" key="2">
    <citation type="journal article" date="2021" name="PeerJ">
        <title>Extensive microbial diversity within the chicken gut microbiome revealed by metagenomics and culture.</title>
        <authorList>
            <person name="Gilroy R."/>
            <person name="Ravi A."/>
            <person name="Getino M."/>
            <person name="Pursley I."/>
            <person name="Horton D.L."/>
            <person name="Alikhan N.F."/>
            <person name="Baker D."/>
            <person name="Gharbi K."/>
            <person name="Hall N."/>
            <person name="Watson M."/>
            <person name="Adriaenssens E.M."/>
            <person name="Foster-Nyarko E."/>
            <person name="Jarju S."/>
            <person name="Secka A."/>
            <person name="Antonio M."/>
            <person name="Oren A."/>
            <person name="Chaudhuri R.R."/>
            <person name="La Ragione R."/>
            <person name="Hildebrand F."/>
            <person name="Pallen M.J."/>
        </authorList>
    </citation>
    <scope>NUCLEOTIDE SEQUENCE</scope>
    <source>
        <strain evidence="12">ChiGjej1B1-24693</strain>
    </source>
</reference>
<dbReference type="InterPro" id="IPR041500">
    <property type="entry name" value="RecC_C"/>
</dbReference>
<dbReference type="Gene3D" id="3.40.50.10930">
    <property type="match status" value="1"/>
</dbReference>
<accession>A0A9D1GV75</accession>
<comment type="caution">
    <text evidence="12">The sequence shown here is derived from an EMBL/GenBank/DDBJ whole genome shotgun (WGS) entry which is preliminary data.</text>
</comment>
<comment type="miscellaneous">
    <text evidence="10">In the RecBCD complex, RecB has a slow 3'-5' helicase, an exonuclease activity and loads RecA onto ssDNA, RecD has a fast 5'-3' helicase activity, while RecC stimulates the ATPase and processivity of the RecB helicase and contributes to recognition of the Chi site.</text>
</comment>
<dbReference type="HAMAP" id="MF_01486">
    <property type="entry name" value="RecC"/>
    <property type="match status" value="1"/>
</dbReference>
<dbReference type="AlphaFoldDB" id="A0A9D1GV75"/>
<keyword evidence="7 10" id="KW-0067">ATP-binding</keyword>
<evidence type="ECO:0000256" key="10">
    <source>
        <dbReference type="HAMAP-Rule" id="MF_01486"/>
    </source>
</evidence>
<keyword evidence="6 10" id="KW-0269">Exonuclease</keyword>